<keyword evidence="4" id="KW-1185">Reference proteome</keyword>
<comment type="subunit">
    <text evidence="1">Homodimer.</text>
</comment>
<evidence type="ECO:0000256" key="1">
    <source>
        <dbReference type="ARBA" id="ARBA00011738"/>
    </source>
</evidence>
<accession>A0AAV8TKC5</accession>
<gene>
    <name evidence="3" type="ORF">K2173_004512</name>
</gene>
<dbReference type="Proteomes" id="UP001159364">
    <property type="component" value="Linkage Group LG04"/>
</dbReference>
<sequence length="265" mass="29081">MFCLNLRSATSVLHCRSPFSLTLPPPKRHPNLSFPFKPYVKMSATPKHTVEHIVLFKVKDDTDPTKVHSMITNLNGLTSLDSVLHLSAGALHRTKSSPFPFTHMLHSRYPSKDHLSTYSAHPSHVSVVKEFVLPICEDVMAVDWVADDLHGSVLPPPGSALRVTFLKLKENLGQQVKDEILGVIKGIKERIGGVEQITCGENFSPARAKGYSIASLAVFGGVSELDALDSKEELVSVEKEKVKDYLESVIVVDYQLPASSQSASL</sequence>
<dbReference type="EMBL" id="JAIWQS010000004">
    <property type="protein sequence ID" value="KAJ8766688.1"/>
    <property type="molecule type" value="Genomic_DNA"/>
</dbReference>
<name>A0AAV8TKC5_9ROSI</name>
<evidence type="ECO:0000259" key="2">
    <source>
        <dbReference type="PROSITE" id="PS51502"/>
    </source>
</evidence>
<dbReference type="AlphaFoldDB" id="A0AAV8TKC5"/>
<dbReference type="InterPro" id="IPR013097">
    <property type="entry name" value="Dabb"/>
</dbReference>
<organism evidence="3 4">
    <name type="scientific">Erythroxylum novogranatense</name>
    <dbReference type="NCBI Taxonomy" id="1862640"/>
    <lineage>
        <taxon>Eukaryota</taxon>
        <taxon>Viridiplantae</taxon>
        <taxon>Streptophyta</taxon>
        <taxon>Embryophyta</taxon>
        <taxon>Tracheophyta</taxon>
        <taxon>Spermatophyta</taxon>
        <taxon>Magnoliopsida</taxon>
        <taxon>eudicotyledons</taxon>
        <taxon>Gunneridae</taxon>
        <taxon>Pentapetalae</taxon>
        <taxon>rosids</taxon>
        <taxon>fabids</taxon>
        <taxon>Malpighiales</taxon>
        <taxon>Erythroxylaceae</taxon>
        <taxon>Erythroxylum</taxon>
    </lineage>
</organism>
<protein>
    <recommendedName>
        <fullName evidence="2">Stress-response A/B barrel domain-containing protein</fullName>
    </recommendedName>
</protein>
<evidence type="ECO:0000313" key="4">
    <source>
        <dbReference type="Proteomes" id="UP001159364"/>
    </source>
</evidence>
<dbReference type="Gene3D" id="3.30.70.100">
    <property type="match status" value="2"/>
</dbReference>
<dbReference type="PANTHER" id="PTHR33178">
    <property type="match status" value="1"/>
</dbReference>
<dbReference type="PANTHER" id="PTHR33178:SF3">
    <property type="entry name" value="STRESS-RESPONSE A_B BARREL DOMAIN-CONTAINING PROTEIN UP3"/>
    <property type="match status" value="1"/>
</dbReference>
<feature type="domain" description="Stress-response A/B barrel" evidence="2">
    <location>
        <begin position="160"/>
        <end position="254"/>
    </location>
</feature>
<dbReference type="InterPro" id="IPR011008">
    <property type="entry name" value="Dimeric_a/b-barrel"/>
</dbReference>
<dbReference type="Pfam" id="PF07876">
    <property type="entry name" value="Dabb"/>
    <property type="match status" value="2"/>
</dbReference>
<comment type="caution">
    <text evidence="3">The sequence shown here is derived from an EMBL/GenBank/DDBJ whole genome shotgun (WGS) entry which is preliminary data.</text>
</comment>
<feature type="domain" description="Stress-response A/B barrel" evidence="2">
    <location>
        <begin position="50"/>
        <end position="144"/>
    </location>
</feature>
<evidence type="ECO:0000313" key="3">
    <source>
        <dbReference type="EMBL" id="KAJ8766688.1"/>
    </source>
</evidence>
<reference evidence="3 4" key="1">
    <citation type="submission" date="2021-09" db="EMBL/GenBank/DDBJ databases">
        <title>Genomic insights and catalytic innovation underlie evolution of tropane alkaloids biosynthesis.</title>
        <authorList>
            <person name="Wang Y.-J."/>
            <person name="Tian T."/>
            <person name="Huang J.-P."/>
            <person name="Huang S.-X."/>
        </authorList>
    </citation>
    <scope>NUCLEOTIDE SEQUENCE [LARGE SCALE GENOMIC DNA]</scope>
    <source>
        <strain evidence="3">KIB-2018</strain>
        <tissue evidence="3">Leaf</tissue>
    </source>
</reference>
<dbReference type="SUPFAM" id="SSF54909">
    <property type="entry name" value="Dimeric alpha+beta barrel"/>
    <property type="match status" value="2"/>
</dbReference>
<proteinExistence type="predicted"/>
<dbReference type="SMART" id="SM00886">
    <property type="entry name" value="Dabb"/>
    <property type="match status" value="2"/>
</dbReference>
<dbReference type="InterPro" id="IPR044662">
    <property type="entry name" value="HS1/DABB1-like"/>
</dbReference>
<dbReference type="PROSITE" id="PS51502">
    <property type="entry name" value="S_R_A_B_BARREL"/>
    <property type="match status" value="2"/>
</dbReference>